<dbReference type="PANTHER" id="PTHR11905:SF159">
    <property type="entry name" value="ADAM METALLOPROTEASE"/>
    <property type="match status" value="1"/>
</dbReference>
<feature type="chain" id="PRO_5044815493" description="Peptidase M12B domain-containing protein" evidence="10">
    <location>
        <begin position="16"/>
        <end position="566"/>
    </location>
</feature>
<name>A0ABD3VPZ1_SINWO</name>
<protein>
    <recommendedName>
        <fullName evidence="11">Peptidase M12B domain-containing protein</fullName>
    </recommendedName>
</protein>
<sequence>MQVVLLLLAVTLAASKPFEKTDESIEVEVREIVVEYEGVRAKRGAKMSTKKMFEFELNNEIVTLDLTLNELVNDNAPMYVSENGELKKWERQNTDEQYAFYQDQNTKASIMVRCNADLCKPLGTFSVKGKKYSLDLNGKPIESTSLVTPVADPPNMKVSREGDMVILEIDTSNNVGQNQTDVSTPSPSQPGQQGGSRKRRAVPVGSDIVEIMVYTDEVICSRFVALNNGDKSAGLEATRFYYALLINEMDTVYQPFQSHPSNTAGIDIRLFFSGIVISCGSTTATWSSSGSSSSTDLSTFSSWQSSQKTKYGFKYDIAMGISGKMKGSVLGIAYVGTICNSAYGANVIYETPSSTWLMTTSAHELGHNLGANHDQDAGCPLGYIMSAYATTGTLATATSQYEFSTCTVGSIQTKISSLGSTRCTLNYNFNDTAYDAFRAGPIGGDVLSLNYQCQVYFGAASSACLTDSSTMCYSGVYCLTSTGCNGKIQFVKEHTECDTNKWCVKGQCVDKTTIGSIAPGNCYVYKTCVKQNKMSVGDGCCQGSVTTNCCVLGKGQSSCYVQMPCA</sequence>
<keyword evidence="2 8" id="KW-0479">Metal-binding</keyword>
<evidence type="ECO:0000256" key="4">
    <source>
        <dbReference type="ARBA" id="ARBA00022833"/>
    </source>
</evidence>
<dbReference type="AlphaFoldDB" id="A0ABD3VPZ1"/>
<keyword evidence="13" id="KW-1185">Reference proteome</keyword>
<dbReference type="InterPro" id="IPR001590">
    <property type="entry name" value="Peptidase_M12B"/>
</dbReference>
<keyword evidence="7" id="KW-0325">Glycoprotein</keyword>
<gene>
    <name evidence="12" type="ORF">ACJMK2_005199</name>
</gene>
<dbReference type="Gene3D" id="3.40.1620.60">
    <property type="match status" value="1"/>
</dbReference>
<dbReference type="GO" id="GO:0006508">
    <property type="term" value="P:proteolysis"/>
    <property type="evidence" value="ECO:0007669"/>
    <property type="project" value="UniProtKB-KW"/>
</dbReference>
<feature type="region of interest" description="Disordered" evidence="9">
    <location>
        <begin position="175"/>
        <end position="201"/>
    </location>
</feature>
<evidence type="ECO:0000256" key="3">
    <source>
        <dbReference type="ARBA" id="ARBA00022801"/>
    </source>
</evidence>
<evidence type="ECO:0000313" key="13">
    <source>
        <dbReference type="Proteomes" id="UP001634394"/>
    </source>
</evidence>
<evidence type="ECO:0000313" key="12">
    <source>
        <dbReference type="EMBL" id="KAL3863445.1"/>
    </source>
</evidence>
<keyword evidence="10" id="KW-0732">Signal</keyword>
<organism evidence="12 13">
    <name type="scientific">Sinanodonta woodiana</name>
    <name type="common">Chinese pond mussel</name>
    <name type="synonym">Anodonta woodiana</name>
    <dbReference type="NCBI Taxonomy" id="1069815"/>
    <lineage>
        <taxon>Eukaryota</taxon>
        <taxon>Metazoa</taxon>
        <taxon>Spiralia</taxon>
        <taxon>Lophotrochozoa</taxon>
        <taxon>Mollusca</taxon>
        <taxon>Bivalvia</taxon>
        <taxon>Autobranchia</taxon>
        <taxon>Heteroconchia</taxon>
        <taxon>Palaeoheterodonta</taxon>
        <taxon>Unionida</taxon>
        <taxon>Unionoidea</taxon>
        <taxon>Unionidae</taxon>
        <taxon>Unioninae</taxon>
        <taxon>Sinanodonta</taxon>
    </lineage>
</organism>
<dbReference type="InterPro" id="IPR006586">
    <property type="entry name" value="ADAM_Cys-rich"/>
</dbReference>
<comment type="caution">
    <text evidence="8">Lacks conserved residue(s) required for the propagation of feature annotation.</text>
</comment>
<evidence type="ECO:0000256" key="1">
    <source>
        <dbReference type="ARBA" id="ARBA00022670"/>
    </source>
</evidence>
<dbReference type="InterPro" id="IPR024079">
    <property type="entry name" value="MetalloPept_cat_dom_sf"/>
</dbReference>
<keyword evidence="4 8" id="KW-0862">Zinc</keyword>
<accession>A0ABD3VPZ1</accession>
<proteinExistence type="predicted"/>
<feature type="signal peptide" evidence="10">
    <location>
        <begin position="1"/>
        <end position="15"/>
    </location>
</feature>
<dbReference type="GO" id="GO:0046872">
    <property type="term" value="F:metal ion binding"/>
    <property type="evidence" value="ECO:0007669"/>
    <property type="project" value="UniProtKB-KW"/>
</dbReference>
<evidence type="ECO:0000259" key="11">
    <source>
        <dbReference type="PROSITE" id="PS50215"/>
    </source>
</evidence>
<dbReference type="PANTHER" id="PTHR11905">
    <property type="entry name" value="ADAM A DISINTEGRIN AND METALLOPROTEASE DOMAIN"/>
    <property type="match status" value="1"/>
</dbReference>
<evidence type="ECO:0000256" key="8">
    <source>
        <dbReference type="PROSITE-ProRule" id="PRU00276"/>
    </source>
</evidence>
<evidence type="ECO:0000256" key="6">
    <source>
        <dbReference type="ARBA" id="ARBA00023157"/>
    </source>
</evidence>
<dbReference type="InterPro" id="IPR041645">
    <property type="entry name" value="ADAMTS_CR_2"/>
</dbReference>
<feature type="binding site" evidence="8">
    <location>
        <position position="363"/>
    </location>
    <ligand>
        <name>Zn(2+)</name>
        <dbReference type="ChEBI" id="CHEBI:29105"/>
        <note>catalytic</note>
    </ligand>
</feature>
<evidence type="ECO:0000256" key="5">
    <source>
        <dbReference type="ARBA" id="ARBA00023049"/>
    </source>
</evidence>
<dbReference type="Gene3D" id="3.40.390.10">
    <property type="entry name" value="Collagenase (Catalytic Domain)"/>
    <property type="match status" value="1"/>
</dbReference>
<evidence type="ECO:0000256" key="9">
    <source>
        <dbReference type="SAM" id="MobiDB-lite"/>
    </source>
</evidence>
<evidence type="ECO:0000256" key="10">
    <source>
        <dbReference type="SAM" id="SignalP"/>
    </source>
</evidence>
<keyword evidence="3" id="KW-0378">Hydrolase</keyword>
<feature type="binding site" evidence="8">
    <location>
        <position position="373"/>
    </location>
    <ligand>
        <name>Zn(2+)</name>
        <dbReference type="ChEBI" id="CHEBI:29105"/>
        <note>catalytic</note>
    </ligand>
</feature>
<reference evidence="12 13" key="1">
    <citation type="submission" date="2024-11" db="EMBL/GenBank/DDBJ databases">
        <title>Chromosome-level genome assembly of the freshwater bivalve Anodonta woodiana.</title>
        <authorList>
            <person name="Chen X."/>
        </authorList>
    </citation>
    <scope>NUCLEOTIDE SEQUENCE [LARGE SCALE GENOMIC DNA]</scope>
    <source>
        <strain evidence="12">MN2024</strain>
        <tissue evidence="12">Gills</tissue>
    </source>
</reference>
<evidence type="ECO:0000256" key="7">
    <source>
        <dbReference type="ARBA" id="ARBA00023180"/>
    </source>
</evidence>
<feature type="domain" description="Peptidase M12B" evidence="11">
    <location>
        <begin position="207"/>
        <end position="417"/>
    </location>
</feature>
<dbReference type="EMBL" id="JBJQND010000010">
    <property type="protein sequence ID" value="KAL3863445.1"/>
    <property type="molecule type" value="Genomic_DNA"/>
</dbReference>
<dbReference type="Proteomes" id="UP001634394">
    <property type="component" value="Unassembled WGS sequence"/>
</dbReference>
<dbReference type="SMART" id="SM00608">
    <property type="entry name" value="ACR"/>
    <property type="match status" value="1"/>
</dbReference>
<keyword evidence="5" id="KW-0482">Metalloprotease</keyword>
<comment type="caution">
    <text evidence="12">The sequence shown here is derived from an EMBL/GenBank/DDBJ whole genome shotgun (WGS) entry which is preliminary data.</text>
</comment>
<dbReference type="Pfam" id="PF17771">
    <property type="entry name" value="ADAMTS_CR_2"/>
    <property type="match status" value="1"/>
</dbReference>
<feature type="binding site" evidence="8">
    <location>
        <position position="367"/>
    </location>
    <ligand>
        <name>Zn(2+)</name>
        <dbReference type="ChEBI" id="CHEBI:29105"/>
        <note>catalytic</note>
    </ligand>
</feature>
<feature type="active site" evidence="8">
    <location>
        <position position="364"/>
    </location>
</feature>
<dbReference type="PROSITE" id="PS50215">
    <property type="entry name" value="ADAM_MEPRO"/>
    <property type="match status" value="1"/>
</dbReference>
<dbReference type="SUPFAM" id="SSF55486">
    <property type="entry name" value="Metalloproteases ('zincins'), catalytic domain"/>
    <property type="match status" value="1"/>
</dbReference>
<keyword evidence="6" id="KW-1015">Disulfide bond</keyword>
<feature type="compositionally biased region" description="Polar residues" evidence="9">
    <location>
        <begin position="175"/>
        <end position="184"/>
    </location>
</feature>
<keyword evidence="1" id="KW-0645">Protease</keyword>
<dbReference type="GO" id="GO:0008237">
    <property type="term" value="F:metallopeptidase activity"/>
    <property type="evidence" value="ECO:0007669"/>
    <property type="project" value="UniProtKB-KW"/>
</dbReference>
<dbReference type="Pfam" id="PF13688">
    <property type="entry name" value="Reprolysin_5"/>
    <property type="match status" value="1"/>
</dbReference>
<evidence type="ECO:0000256" key="2">
    <source>
        <dbReference type="ARBA" id="ARBA00022723"/>
    </source>
</evidence>